<evidence type="ECO:0000313" key="2">
    <source>
        <dbReference type="EMBL" id="PNX67129.1"/>
    </source>
</evidence>
<dbReference type="EMBL" id="ASHM01080029">
    <property type="protein sequence ID" value="PNX59126.1"/>
    <property type="molecule type" value="Genomic_DNA"/>
</dbReference>
<gene>
    <name evidence="1" type="ORF">L195_g051258</name>
    <name evidence="2" type="ORF">L195_g055460</name>
</gene>
<evidence type="ECO:0000313" key="3">
    <source>
        <dbReference type="Proteomes" id="UP000236291"/>
    </source>
</evidence>
<evidence type="ECO:0000313" key="1">
    <source>
        <dbReference type="EMBL" id="PNX59126.1"/>
    </source>
</evidence>
<protein>
    <submittedName>
        <fullName evidence="1">Uncharacterized protein</fullName>
    </submittedName>
</protein>
<comment type="caution">
    <text evidence="1">The sequence shown here is derived from an EMBL/GenBank/DDBJ whole genome shotgun (WGS) entry which is preliminary data.</text>
</comment>
<feature type="non-terminal residue" evidence="1">
    <location>
        <position position="29"/>
    </location>
</feature>
<organism evidence="1 3">
    <name type="scientific">Trifolium pratense</name>
    <name type="common">Red clover</name>
    <dbReference type="NCBI Taxonomy" id="57577"/>
    <lineage>
        <taxon>Eukaryota</taxon>
        <taxon>Viridiplantae</taxon>
        <taxon>Streptophyta</taxon>
        <taxon>Embryophyta</taxon>
        <taxon>Tracheophyta</taxon>
        <taxon>Spermatophyta</taxon>
        <taxon>Magnoliopsida</taxon>
        <taxon>eudicotyledons</taxon>
        <taxon>Gunneridae</taxon>
        <taxon>Pentapetalae</taxon>
        <taxon>rosids</taxon>
        <taxon>fabids</taxon>
        <taxon>Fabales</taxon>
        <taxon>Fabaceae</taxon>
        <taxon>Papilionoideae</taxon>
        <taxon>50 kb inversion clade</taxon>
        <taxon>NPAAA clade</taxon>
        <taxon>Hologalegina</taxon>
        <taxon>IRL clade</taxon>
        <taxon>Trifolieae</taxon>
        <taxon>Trifolium</taxon>
    </lineage>
</organism>
<dbReference type="EMBL" id="ASHM01101089">
    <property type="protein sequence ID" value="PNX67129.1"/>
    <property type="molecule type" value="Genomic_DNA"/>
</dbReference>
<dbReference type="Proteomes" id="UP000236291">
    <property type="component" value="Unassembled WGS sequence"/>
</dbReference>
<sequence length="29" mass="3301">MLFLLPVTTMFLSGRIESLLLPVYCSNEI</sequence>
<reference evidence="1 3" key="2">
    <citation type="journal article" date="2017" name="Front. Plant Sci.">
        <title>Gene Classification and Mining of Molecular Markers Useful in Red Clover (Trifolium pratense) Breeding.</title>
        <authorList>
            <person name="Istvanek J."/>
            <person name="Dluhosova J."/>
            <person name="Dluhos P."/>
            <person name="Patkova L."/>
            <person name="Nedelnik J."/>
            <person name="Repkova J."/>
        </authorList>
    </citation>
    <scope>NUCLEOTIDE SEQUENCE [LARGE SCALE GENOMIC DNA]</scope>
    <source>
        <strain evidence="3">cv. Tatra</strain>
        <tissue evidence="1">Young leaves</tissue>
    </source>
</reference>
<proteinExistence type="predicted"/>
<name>A0A2K3JYP9_TRIPR</name>
<dbReference type="AlphaFoldDB" id="A0A2K3JYP9"/>
<reference evidence="1 3" key="1">
    <citation type="journal article" date="2014" name="Am. J. Bot.">
        <title>Genome assembly and annotation for red clover (Trifolium pratense; Fabaceae).</title>
        <authorList>
            <person name="Istvanek J."/>
            <person name="Jaros M."/>
            <person name="Krenek A."/>
            <person name="Repkova J."/>
        </authorList>
    </citation>
    <scope>NUCLEOTIDE SEQUENCE [LARGE SCALE GENOMIC DNA]</scope>
    <source>
        <strain evidence="3">cv. Tatra</strain>
        <tissue evidence="1">Young leaves</tissue>
    </source>
</reference>
<accession>A0A2K3JYP9</accession>